<evidence type="ECO:0000313" key="4">
    <source>
        <dbReference type="Proteomes" id="UP000031843"/>
    </source>
</evidence>
<dbReference type="Pfam" id="PF02900">
    <property type="entry name" value="LigB"/>
    <property type="match status" value="1"/>
</dbReference>
<organism evidence="3 4">
    <name type="scientific">Cupriavidus basilensis</name>
    <dbReference type="NCBI Taxonomy" id="68895"/>
    <lineage>
        <taxon>Bacteria</taxon>
        <taxon>Pseudomonadati</taxon>
        <taxon>Pseudomonadota</taxon>
        <taxon>Betaproteobacteria</taxon>
        <taxon>Burkholderiales</taxon>
        <taxon>Burkholderiaceae</taxon>
        <taxon>Cupriavidus</taxon>
    </lineage>
</organism>
<proteinExistence type="predicted"/>
<name>A0A0C4YC86_9BURK</name>
<dbReference type="OrthoDB" id="8673673at2"/>
<dbReference type="AlphaFoldDB" id="A0A0C4YC86"/>
<dbReference type="InterPro" id="IPR004183">
    <property type="entry name" value="Xdiol_dOase_suB"/>
</dbReference>
<keyword evidence="3" id="KW-0223">Dioxygenase</keyword>
<keyword evidence="3" id="KW-0560">Oxidoreductase</keyword>
<gene>
    <name evidence="3" type="ORF">RR42_s1589</name>
</gene>
<dbReference type="InterPro" id="IPR034938">
    <property type="entry name" value="3MGA_Dioxygenase"/>
</dbReference>
<evidence type="ECO:0000259" key="2">
    <source>
        <dbReference type="Pfam" id="PF02900"/>
    </source>
</evidence>
<sequence>MARLVAAFGSSHSIMLVCQREDWQHGFRQVDPKNPHYFDRAGNPTTYEALLAVAPPDAEAMVTAERMGERYDQAEAAMDELRERIRAARLDVLLVVGDDQTELFRTTNNPAFAIYYGETIRNAKRDVSPSDGWYKKARMARQEPDADRDYPVNAAMGRWLIRELCDRDFDIAAMDGLERGQFEGHAFSFIHRRYLQGLDLPVVPVIVNTFDPPNQPTPRRCIQLGAALRQLIAAYPEDLRVGVLASGGLSHFVVDAELDTAIIEAIRRKDTTFLASLDPRQLQAGSSEIRNWLIAVEAVRDLDLEWVSYVPGYRTPALTGTGLCFAAWRTLDCSAKPDHTNDHE</sequence>
<dbReference type="STRING" id="68895.RR42_s1589"/>
<feature type="coiled-coil region" evidence="1">
    <location>
        <begin position="64"/>
        <end position="91"/>
    </location>
</feature>
<evidence type="ECO:0000256" key="1">
    <source>
        <dbReference type="SAM" id="Coils"/>
    </source>
</evidence>
<dbReference type="Gene3D" id="3.40.830.10">
    <property type="entry name" value="LigB-like"/>
    <property type="match status" value="1"/>
</dbReference>
<dbReference type="GO" id="GO:0008198">
    <property type="term" value="F:ferrous iron binding"/>
    <property type="evidence" value="ECO:0007669"/>
    <property type="project" value="InterPro"/>
</dbReference>
<feature type="domain" description="Extradiol ring-cleavage dioxygenase class III enzyme subunit B" evidence="2">
    <location>
        <begin position="74"/>
        <end position="274"/>
    </location>
</feature>
<reference evidence="3 4" key="1">
    <citation type="journal article" date="2015" name="Genome Announc.">
        <title>Complete Genome Sequence of Cupriavidus basilensis 4G11, Isolated from the Oak Ridge Field Research Center Site.</title>
        <authorList>
            <person name="Ray J."/>
            <person name="Waters R.J."/>
            <person name="Skerker J.M."/>
            <person name="Kuehl J.V."/>
            <person name="Price M.N."/>
            <person name="Huang J."/>
            <person name="Chakraborty R."/>
            <person name="Arkin A.P."/>
            <person name="Deutschbauer A."/>
        </authorList>
    </citation>
    <scope>NUCLEOTIDE SEQUENCE [LARGE SCALE GENOMIC DNA]</scope>
    <source>
        <strain evidence="3">4G11</strain>
    </source>
</reference>
<dbReference type="Proteomes" id="UP000031843">
    <property type="component" value="Chromosome secondary"/>
</dbReference>
<dbReference type="GO" id="GO:0016702">
    <property type="term" value="F:oxidoreductase activity, acting on single donors with incorporation of molecular oxygen, incorporation of two atoms of oxygen"/>
    <property type="evidence" value="ECO:0007669"/>
    <property type="project" value="UniProtKB-ARBA"/>
</dbReference>
<keyword evidence="4" id="KW-1185">Reference proteome</keyword>
<dbReference type="RefSeq" id="WP_052495035.1">
    <property type="nucleotide sequence ID" value="NZ_CP010537.1"/>
</dbReference>
<dbReference type="SUPFAM" id="SSF53213">
    <property type="entry name" value="LigB-like"/>
    <property type="match status" value="1"/>
</dbReference>
<keyword evidence="1" id="KW-0175">Coiled coil</keyword>
<evidence type="ECO:0000313" key="3">
    <source>
        <dbReference type="EMBL" id="AJG23177.1"/>
    </source>
</evidence>
<accession>A0A0C4YC86</accession>
<dbReference type="EMBL" id="CP010537">
    <property type="protein sequence ID" value="AJG23177.1"/>
    <property type="molecule type" value="Genomic_DNA"/>
</dbReference>
<dbReference type="KEGG" id="cbw:RR42_s1589"/>
<dbReference type="CDD" id="cd07366">
    <property type="entry name" value="3MGA_Dioxygenase"/>
    <property type="match status" value="1"/>
</dbReference>
<protein>
    <submittedName>
        <fullName evidence="3">Extradiol ring-cleavage dioxygenase, class III enzyme, subunit B</fullName>
    </submittedName>
</protein>